<proteinExistence type="predicted"/>
<gene>
    <name evidence="1" type="ORF">GTP90_00365</name>
</gene>
<evidence type="ECO:0000313" key="2">
    <source>
        <dbReference type="Proteomes" id="UP000447355"/>
    </source>
</evidence>
<accession>A0A845GH28</accession>
<dbReference type="Proteomes" id="UP000447355">
    <property type="component" value="Unassembled WGS sequence"/>
</dbReference>
<dbReference type="AlphaFoldDB" id="A0A845GH28"/>
<organism evidence="1 2">
    <name type="scientific">Duganella vulcania</name>
    <dbReference type="NCBI Taxonomy" id="2692166"/>
    <lineage>
        <taxon>Bacteria</taxon>
        <taxon>Pseudomonadati</taxon>
        <taxon>Pseudomonadota</taxon>
        <taxon>Betaproteobacteria</taxon>
        <taxon>Burkholderiales</taxon>
        <taxon>Oxalobacteraceae</taxon>
        <taxon>Telluria group</taxon>
        <taxon>Duganella</taxon>
    </lineage>
</organism>
<comment type="caution">
    <text evidence="1">The sequence shown here is derived from an EMBL/GenBank/DDBJ whole genome shotgun (WGS) entry which is preliminary data.</text>
</comment>
<reference evidence="1" key="1">
    <citation type="submission" date="2019-12" db="EMBL/GenBank/DDBJ databases">
        <title>Novel species isolated from a subtropical stream in China.</title>
        <authorList>
            <person name="Lu H."/>
        </authorList>
    </citation>
    <scope>NUCLEOTIDE SEQUENCE [LARGE SCALE GENOMIC DNA]</scope>
    <source>
        <strain evidence="1">FT81W</strain>
    </source>
</reference>
<dbReference type="EMBL" id="WWCX01000001">
    <property type="protein sequence ID" value="MYM92308.1"/>
    <property type="molecule type" value="Genomic_DNA"/>
</dbReference>
<sequence>MDYLFTMDLTVTDLQQLLAHAQAIAVKEGDDPKALCDEYGEPDVAACLVMILDPGSAPGVNIHSSKAE</sequence>
<name>A0A845GH28_9BURK</name>
<evidence type="ECO:0000313" key="1">
    <source>
        <dbReference type="EMBL" id="MYM92308.1"/>
    </source>
</evidence>
<protein>
    <submittedName>
        <fullName evidence="1">Uncharacterized protein</fullName>
    </submittedName>
</protein>
<dbReference type="RefSeq" id="WP_161081582.1">
    <property type="nucleotide sequence ID" value="NZ_WWCX01000001.1"/>
</dbReference>